<feature type="transmembrane region" description="Helical" evidence="13">
    <location>
        <begin position="15"/>
        <end position="43"/>
    </location>
</feature>
<keyword evidence="4" id="KW-1003">Cell membrane</keyword>
<evidence type="ECO:0000256" key="12">
    <source>
        <dbReference type="ARBA" id="ARBA00073645"/>
    </source>
</evidence>
<keyword evidence="3 13" id="KW-0813">Transport</keyword>
<evidence type="ECO:0000256" key="7">
    <source>
        <dbReference type="ARBA" id="ARBA00022970"/>
    </source>
</evidence>
<dbReference type="InterPro" id="IPR000515">
    <property type="entry name" value="MetI-like"/>
</dbReference>
<accession>K8X9G9</accession>
<comment type="caution">
    <text evidence="15">The sequence shown here is derived from an EMBL/GenBank/DDBJ whole genome shotgun (WGS) entry which is preliminary data.</text>
</comment>
<evidence type="ECO:0000256" key="1">
    <source>
        <dbReference type="ARBA" id="ARBA00004429"/>
    </source>
</evidence>
<evidence type="ECO:0000256" key="2">
    <source>
        <dbReference type="ARBA" id="ARBA00010072"/>
    </source>
</evidence>
<keyword evidence="5" id="KW-0997">Cell inner membrane</keyword>
<keyword evidence="9 13" id="KW-0472">Membrane</keyword>
<feature type="transmembrane region" description="Helical" evidence="13">
    <location>
        <begin position="55"/>
        <end position="75"/>
    </location>
</feature>
<dbReference type="InterPro" id="IPR043429">
    <property type="entry name" value="ArtM/GltK/GlnP/TcyL/YhdX-like"/>
</dbReference>
<organism evidence="15 16">
    <name type="scientific">Providencia burhodogranariea DSM 19968</name>
    <dbReference type="NCBI Taxonomy" id="1141662"/>
    <lineage>
        <taxon>Bacteria</taxon>
        <taxon>Pseudomonadati</taxon>
        <taxon>Pseudomonadota</taxon>
        <taxon>Gammaproteobacteria</taxon>
        <taxon>Enterobacterales</taxon>
        <taxon>Morganellaceae</taxon>
        <taxon>Providencia</taxon>
    </lineage>
</organism>
<protein>
    <recommendedName>
        <fullName evidence="12">Glutamate/aspartate import permease protein GltK</fullName>
    </recommendedName>
</protein>
<dbReference type="PATRIC" id="fig|1141662.3.peg.211"/>
<evidence type="ECO:0000256" key="10">
    <source>
        <dbReference type="ARBA" id="ARBA00060298"/>
    </source>
</evidence>
<dbReference type="PANTHER" id="PTHR30614:SF0">
    <property type="entry name" value="L-CYSTINE TRANSPORT SYSTEM PERMEASE PROTEIN TCYL"/>
    <property type="match status" value="1"/>
</dbReference>
<dbReference type="CDD" id="cd06261">
    <property type="entry name" value="TM_PBP2"/>
    <property type="match status" value="1"/>
</dbReference>
<dbReference type="NCBIfam" id="TIGR01726">
    <property type="entry name" value="HEQRo_perm_3TM"/>
    <property type="match status" value="1"/>
</dbReference>
<dbReference type="STRING" id="1141662.OOA_01030"/>
<evidence type="ECO:0000313" key="15">
    <source>
        <dbReference type="EMBL" id="EKT65075.1"/>
    </source>
</evidence>
<feature type="transmembrane region" description="Helical" evidence="13">
    <location>
        <begin position="188"/>
        <end position="209"/>
    </location>
</feature>
<dbReference type="SUPFAM" id="SSF161098">
    <property type="entry name" value="MetI-like"/>
    <property type="match status" value="1"/>
</dbReference>
<dbReference type="InterPro" id="IPR035906">
    <property type="entry name" value="MetI-like_sf"/>
</dbReference>
<dbReference type="Pfam" id="PF00528">
    <property type="entry name" value="BPD_transp_1"/>
    <property type="match status" value="1"/>
</dbReference>
<evidence type="ECO:0000256" key="13">
    <source>
        <dbReference type="RuleBase" id="RU363032"/>
    </source>
</evidence>
<dbReference type="HOGENOM" id="CLU_019602_1_4_6"/>
<dbReference type="InterPro" id="IPR010065">
    <property type="entry name" value="AA_ABC_transptr_permease_3TM"/>
</dbReference>
<sequence>MNLDIDYILRIFPQILSYLPVTLFLAIVSMACAMALGLMLALLRISGIKVIVKLVDLYVSIFRGVPTLVQLFIIYFGLPQVFPILNGMDAFTAAILAFSLKNSAYMAEIYRAGLTSVDFGQMEAGLSIGMHKRQIYRRIILPQAMLNTLPATGNTFISLIKDTSVAFALGVTELFAEGKMIAAESLRYFETFIVVGLIYWLTVLIYSRLQTLLEKRLSRSLQR</sequence>
<evidence type="ECO:0000256" key="9">
    <source>
        <dbReference type="ARBA" id="ARBA00023136"/>
    </source>
</evidence>
<comment type="similarity">
    <text evidence="2">Belongs to the binding-protein-dependent transport system permease family. HisMQ subfamily.</text>
</comment>
<keyword evidence="7" id="KW-0029">Amino-acid transport</keyword>
<dbReference type="Gene3D" id="1.10.3720.10">
    <property type="entry name" value="MetI-like"/>
    <property type="match status" value="1"/>
</dbReference>
<dbReference type="RefSeq" id="WP_008910255.1">
    <property type="nucleotide sequence ID" value="NZ_KB233222.1"/>
</dbReference>
<comment type="subcellular location">
    <subcellularLocation>
        <location evidence="1">Cell inner membrane</location>
        <topology evidence="1">Multi-pass membrane protein</topology>
    </subcellularLocation>
    <subcellularLocation>
        <location evidence="13">Cell membrane</location>
        <topology evidence="13">Multi-pass membrane protein</topology>
    </subcellularLocation>
</comment>
<reference evidence="15 16" key="1">
    <citation type="journal article" date="2012" name="BMC Genomics">
        <title>Comparative genomics of bacteria in the genus Providencia isolated from wild Drosophila melanogaster.</title>
        <authorList>
            <person name="Galac M.R."/>
            <person name="Lazzaro B.P."/>
        </authorList>
    </citation>
    <scope>NUCLEOTIDE SEQUENCE [LARGE SCALE GENOMIC DNA]</scope>
    <source>
        <strain evidence="15 16">DSM 19968</strain>
    </source>
</reference>
<evidence type="ECO:0000313" key="16">
    <source>
        <dbReference type="Proteomes" id="UP000009336"/>
    </source>
</evidence>
<dbReference type="GO" id="GO:0043190">
    <property type="term" value="C:ATP-binding cassette (ABC) transporter complex"/>
    <property type="evidence" value="ECO:0007669"/>
    <property type="project" value="InterPro"/>
</dbReference>
<evidence type="ECO:0000256" key="8">
    <source>
        <dbReference type="ARBA" id="ARBA00022989"/>
    </source>
</evidence>
<dbReference type="PROSITE" id="PS50928">
    <property type="entry name" value="ABC_TM1"/>
    <property type="match status" value="1"/>
</dbReference>
<evidence type="ECO:0000256" key="5">
    <source>
        <dbReference type="ARBA" id="ARBA00022519"/>
    </source>
</evidence>
<comment type="function">
    <text evidence="10">Part of the ABC transporter complex GltIJKL involved in glutamate and aspartate uptake. Probably responsible for the translocation of the substrate across the membrane.</text>
</comment>
<comment type="subunit">
    <text evidence="11">The complex is composed of two ATP-binding proteins (GltL), two transmembrane proteins (GltJ and GltK) and a solute-binding protein (GltI).</text>
</comment>
<keyword evidence="6 13" id="KW-0812">Transmembrane</keyword>
<evidence type="ECO:0000256" key="3">
    <source>
        <dbReference type="ARBA" id="ARBA00022448"/>
    </source>
</evidence>
<keyword evidence="16" id="KW-1185">Reference proteome</keyword>
<evidence type="ECO:0000256" key="4">
    <source>
        <dbReference type="ARBA" id="ARBA00022475"/>
    </source>
</evidence>
<dbReference type="PANTHER" id="PTHR30614">
    <property type="entry name" value="MEMBRANE COMPONENT OF AMINO ACID ABC TRANSPORTER"/>
    <property type="match status" value="1"/>
</dbReference>
<dbReference type="AlphaFoldDB" id="K8X9G9"/>
<feature type="transmembrane region" description="Helical" evidence="13">
    <location>
        <begin position="81"/>
        <end position="100"/>
    </location>
</feature>
<evidence type="ECO:0000259" key="14">
    <source>
        <dbReference type="PROSITE" id="PS50928"/>
    </source>
</evidence>
<gene>
    <name evidence="15" type="ORF">OOA_01030</name>
</gene>
<name>K8X9G9_9GAMM</name>
<dbReference type="GO" id="GO:0015184">
    <property type="term" value="F:L-cystine transmembrane transporter activity"/>
    <property type="evidence" value="ECO:0007669"/>
    <property type="project" value="TreeGrafter"/>
</dbReference>
<dbReference type="FunFam" id="1.10.3720.10:FF:000006">
    <property type="entry name" value="Glutamate/aspartate ABC transporter, permease protein GltK"/>
    <property type="match status" value="1"/>
</dbReference>
<dbReference type="Proteomes" id="UP000009336">
    <property type="component" value="Unassembled WGS sequence"/>
</dbReference>
<evidence type="ECO:0000256" key="6">
    <source>
        <dbReference type="ARBA" id="ARBA00022692"/>
    </source>
</evidence>
<keyword evidence="8 13" id="KW-1133">Transmembrane helix</keyword>
<dbReference type="EMBL" id="AKKL01000002">
    <property type="protein sequence ID" value="EKT65075.1"/>
    <property type="molecule type" value="Genomic_DNA"/>
</dbReference>
<evidence type="ECO:0000256" key="11">
    <source>
        <dbReference type="ARBA" id="ARBA00062718"/>
    </source>
</evidence>
<dbReference type="eggNOG" id="COG0765">
    <property type="taxonomic scope" value="Bacteria"/>
</dbReference>
<dbReference type="OrthoDB" id="9787841at2"/>
<feature type="domain" description="ABC transmembrane type-1" evidence="14">
    <location>
        <begin position="19"/>
        <end position="210"/>
    </location>
</feature>
<proteinExistence type="inferred from homology"/>